<dbReference type="Proteomes" id="UP000095614">
    <property type="component" value="Unassembled WGS sequence"/>
</dbReference>
<dbReference type="InterPro" id="IPR019734">
    <property type="entry name" value="TPR_rpt"/>
</dbReference>
<dbReference type="InterPro" id="IPR011990">
    <property type="entry name" value="TPR-like_helical_dom_sf"/>
</dbReference>
<keyword evidence="5" id="KW-1185">Reference proteome</keyword>
<reference evidence="2 4" key="1">
    <citation type="submission" date="2015-09" db="EMBL/GenBank/DDBJ databases">
        <authorList>
            <consortium name="Pathogen Informatics"/>
        </authorList>
    </citation>
    <scope>NUCLEOTIDE SEQUENCE [LARGE SCALE GENOMIC DNA]</scope>
    <source>
        <strain evidence="2 4">2789STDY5834847</strain>
    </source>
</reference>
<keyword evidence="1" id="KW-1133">Transmembrane helix</keyword>
<dbReference type="AlphaFoldDB" id="A0A174EHQ5"/>
<dbReference type="PROSITE" id="PS51257">
    <property type="entry name" value="PROKAR_LIPOPROTEIN"/>
    <property type="match status" value="1"/>
</dbReference>
<organism evidence="2 4">
    <name type="scientific">Bacteroides uniformis</name>
    <dbReference type="NCBI Taxonomy" id="820"/>
    <lineage>
        <taxon>Bacteria</taxon>
        <taxon>Pseudomonadati</taxon>
        <taxon>Bacteroidota</taxon>
        <taxon>Bacteroidia</taxon>
        <taxon>Bacteroidales</taxon>
        <taxon>Bacteroidaceae</taxon>
        <taxon>Bacteroides</taxon>
    </lineage>
</organism>
<evidence type="ECO:0000313" key="4">
    <source>
        <dbReference type="Proteomes" id="UP000095614"/>
    </source>
</evidence>
<dbReference type="SUPFAM" id="SSF48452">
    <property type="entry name" value="TPR-like"/>
    <property type="match status" value="1"/>
</dbReference>
<feature type="transmembrane region" description="Helical" evidence="1">
    <location>
        <begin position="362"/>
        <end position="380"/>
    </location>
</feature>
<reference evidence="3 5" key="2">
    <citation type="submission" date="2020-12" db="EMBL/GenBank/DDBJ databases">
        <title>Microorganisms.</title>
        <authorList>
            <person name="Matos J."/>
            <person name="Faleiro L."/>
            <person name="Duarte I."/>
        </authorList>
    </citation>
    <scope>NUCLEOTIDE SEQUENCE [LARGE SCALE GENOMIC DNA]</scope>
    <source>
        <strain evidence="3 5">PtFD3Pch2</strain>
    </source>
</reference>
<proteinExistence type="predicted"/>
<accession>A0A174EHQ5</accession>
<sequence>MKKLLYLGLLSVCVLLGSCVEKNVSNVFDKVERYMDVYPDSALLLLEQIPHPEELRGKQRADYALLLTQARDKNYLDSLQSDSLIKIAVDYYKDDGVKAGKALFYYGKVAALQDNDTLAIQAYLSALAKLEKTEEYKMMALVHQYVGRLNDDSEMYDMALDNYRKSIFYNKKVGDTLKMVYSYRNIAWIYEVRKEYVNAARYAKMGMSLLKQDSLSPVYSSLAHFLGEQEKRQGNYVKAVEFFHSALKNEQVSTLIPYYNLSLGDAYLQLGQLERAEMYVRNALSSEDCYTQSGAYHYLYLLEKKRAEYAKALLYKEKSDSLQKIAQEMNLQHKIFEIQQKNEADKLVVENKLLMQEKQIQLYFWLLLSLSFIVVGFVAYQEIKKQYRKSYRKRLKRFMEKELKTYQENEKIIEQYICQIEELKKCNQQAQKGMLSEVLVKEQIGILAQKIQVLKNENKEIREHSQQGALFLLGQLKEGNLNVKKLSEEEWLNIFGYIDLLSGNFVTNLRQKYKLNEHNLMLAVLIKLGFSTAELVAAFVCEENSIFKKKQRLKEKLHLGKQDDLNAFFKTNPLYLSIQKNKL</sequence>
<evidence type="ECO:0000256" key="1">
    <source>
        <dbReference type="SAM" id="Phobius"/>
    </source>
</evidence>
<dbReference type="RefSeq" id="WP_070100535.1">
    <property type="nucleotide sequence ID" value="NZ_CALNHV010000019.1"/>
</dbReference>
<name>A0A174EHQ5_BACUN</name>
<evidence type="ECO:0000313" key="2">
    <source>
        <dbReference type="EMBL" id="CUO36238.1"/>
    </source>
</evidence>
<keyword evidence="1" id="KW-0812">Transmembrane</keyword>
<evidence type="ECO:0000313" key="3">
    <source>
        <dbReference type="EMBL" id="MBT8726348.1"/>
    </source>
</evidence>
<dbReference type="SMART" id="SM00028">
    <property type="entry name" value="TPR"/>
    <property type="match status" value="5"/>
</dbReference>
<evidence type="ECO:0000313" key="5">
    <source>
        <dbReference type="Proteomes" id="UP001196342"/>
    </source>
</evidence>
<dbReference type="EMBL" id="JAFBJK010000003">
    <property type="protein sequence ID" value="MBT8726348.1"/>
    <property type="molecule type" value="Genomic_DNA"/>
</dbReference>
<dbReference type="Gene3D" id="1.25.40.10">
    <property type="entry name" value="Tetratricopeptide repeat domain"/>
    <property type="match status" value="2"/>
</dbReference>
<keyword evidence="1" id="KW-0472">Membrane</keyword>
<gene>
    <name evidence="2" type="ORF">ERS852462_00178</name>
    <name evidence="3" type="ORF">JQN06_09230</name>
</gene>
<dbReference type="EMBL" id="CZAF01000001">
    <property type="protein sequence ID" value="CUO36238.1"/>
    <property type="molecule type" value="Genomic_DNA"/>
</dbReference>
<dbReference type="Proteomes" id="UP001196342">
    <property type="component" value="Unassembled WGS sequence"/>
</dbReference>
<protein>
    <submittedName>
        <fullName evidence="2">Sigma-70 region 4 type 2</fullName>
    </submittedName>
</protein>